<dbReference type="PANTHER" id="PTHR10083">
    <property type="entry name" value="KUNITZ-TYPE PROTEASE INHIBITOR-RELATED"/>
    <property type="match status" value="1"/>
</dbReference>
<dbReference type="FunFam" id="4.10.410.10:FF:000021">
    <property type="entry name" value="Serine protease inhibitor, putative"/>
    <property type="match status" value="1"/>
</dbReference>
<keyword evidence="4" id="KW-0646">Protease inhibitor</keyword>
<feature type="domain" description="BPTI/Kunitz inhibitor" evidence="6">
    <location>
        <begin position="149"/>
        <end position="199"/>
    </location>
</feature>
<evidence type="ECO:0000256" key="5">
    <source>
        <dbReference type="ARBA" id="ARBA00023157"/>
    </source>
</evidence>
<reference evidence="7" key="1">
    <citation type="submission" date="2025-08" db="UniProtKB">
        <authorList>
            <consortium name="Ensembl"/>
        </authorList>
    </citation>
    <scope>IDENTIFICATION</scope>
</reference>
<dbReference type="SUPFAM" id="SSF57362">
    <property type="entry name" value="BPTI-like"/>
    <property type="match status" value="2"/>
</dbReference>
<evidence type="ECO:0000256" key="3">
    <source>
        <dbReference type="ARBA" id="ARBA00022525"/>
    </source>
</evidence>
<evidence type="ECO:0000256" key="2">
    <source>
        <dbReference type="ARBA" id="ARBA00008415"/>
    </source>
</evidence>
<dbReference type="PROSITE" id="PS00280">
    <property type="entry name" value="BPTI_KUNITZ_1"/>
    <property type="match status" value="2"/>
</dbReference>
<dbReference type="InterPro" id="IPR050098">
    <property type="entry name" value="TFPI/VKTCI-like"/>
</dbReference>
<dbReference type="GO" id="GO:0004867">
    <property type="term" value="F:serine-type endopeptidase inhibitor activity"/>
    <property type="evidence" value="ECO:0007669"/>
    <property type="project" value="InterPro"/>
</dbReference>
<dbReference type="Ensembl" id="ENSNNAT00000012732.1">
    <property type="protein sequence ID" value="ENSNNAP00000012168.1"/>
    <property type="gene ID" value="ENSNNAG00000008161.1"/>
</dbReference>
<name>A0A8C6XCD3_NAJNA</name>
<dbReference type="GO" id="GO:0044483">
    <property type="term" value="P:venom-mediated perturbation of hemostasis"/>
    <property type="evidence" value="ECO:0007669"/>
    <property type="project" value="UniProtKB-ARBA"/>
</dbReference>
<dbReference type="GeneTree" id="ENSGT00940000164331"/>
<accession>A0A8C6XCD3</accession>
<evidence type="ECO:0000259" key="6">
    <source>
        <dbReference type="PROSITE" id="PS50279"/>
    </source>
</evidence>
<evidence type="ECO:0000256" key="1">
    <source>
        <dbReference type="ARBA" id="ARBA00004613"/>
    </source>
</evidence>
<dbReference type="Pfam" id="PF00014">
    <property type="entry name" value="Kunitz_BPTI"/>
    <property type="match status" value="2"/>
</dbReference>
<dbReference type="PANTHER" id="PTHR10083:SF374">
    <property type="entry name" value="BPTI_KUNITZ INHIBITOR DOMAIN-CONTAINING PROTEIN"/>
    <property type="match status" value="1"/>
</dbReference>
<dbReference type="SMART" id="SM00131">
    <property type="entry name" value="KU"/>
    <property type="match status" value="2"/>
</dbReference>
<feature type="domain" description="BPTI/Kunitz inhibitor" evidence="6">
    <location>
        <begin position="36"/>
        <end position="86"/>
    </location>
</feature>
<keyword evidence="8" id="KW-1185">Reference proteome</keyword>
<protein>
    <recommendedName>
        <fullName evidence="6">BPTI/Kunitz inhibitor domain-containing protein</fullName>
    </recommendedName>
</protein>
<keyword evidence="3" id="KW-0964">Secreted</keyword>
<dbReference type="Gene3D" id="4.10.410.10">
    <property type="entry name" value="Pancreatic trypsin inhibitor Kunitz domain"/>
    <property type="match status" value="2"/>
</dbReference>
<keyword evidence="5" id="KW-1015">Disulfide bond</keyword>
<sequence>GDIVKPLSPGKSSIVDFIWPLRYMVALDLLSLAYMCNQPLDVGPCKENFTRFYYDRTTKICKPFKFGGCNGNRNNFLNREDCMQECKPNKRQSKGKCTCSFHTRCEPDSQGRNSCHINRKRKFRDANCDPEDKLSYFVLSLSYVSPEICTLPPKVGKCKASFLRFYFNAATGNCEGFIYGGCGGNKNNFVTLGQCRATCQRSGKEEILIFASAHY</sequence>
<dbReference type="PROSITE" id="PS50279">
    <property type="entry name" value="BPTI_KUNITZ_2"/>
    <property type="match status" value="2"/>
</dbReference>
<evidence type="ECO:0000313" key="7">
    <source>
        <dbReference type="Ensembl" id="ENSNNAP00000012168.1"/>
    </source>
</evidence>
<dbReference type="PRINTS" id="PR00759">
    <property type="entry name" value="BASICPTASE"/>
</dbReference>
<reference evidence="7" key="2">
    <citation type="submission" date="2025-09" db="UniProtKB">
        <authorList>
            <consortium name="Ensembl"/>
        </authorList>
    </citation>
    <scope>IDENTIFICATION</scope>
</reference>
<dbReference type="AlphaFoldDB" id="A0A8C6XCD3"/>
<dbReference type="InterPro" id="IPR002223">
    <property type="entry name" value="Kunitz_BPTI"/>
</dbReference>
<comment type="similarity">
    <text evidence="2">Belongs to the venom Kunitz-type family.</text>
</comment>
<dbReference type="InterPro" id="IPR020901">
    <property type="entry name" value="Prtase_inh_Kunz-CS"/>
</dbReference>
<dbReference type="GO" id="GO:0005576">
    <property type="term" value="C:extracellular region"/>
    <property type="evidence" value="ECO:0007669"/>
    <property type="project" value="UniProtKB-SubCell"/>
</dbReference>
<proteinExistence type="inferred from homology"/>
<dbReference type="OMA" id="RNSCHIN"/>
<evidence type="ECO:0000313" key="8">
    <source>
        <dbReference type="Proteomes" id="UP000694559"/>
    </source>
</evidence>
<evidence type="ECO:0000256" key="4">
    <source>
        <dbReference type="ARBA" id="ARBA00022690"/>
    </source>
</evidence>
<organism evidence="7 8">
    <name type="scientific">Naja naja</name>
    <name type="common">Indian cobra</name>
    <dbReference type="NCBI Taxonomy" id="35670"/>
    <lineage>
        <taxon>Eukaryota</taxon>
        <taxon>Metazoa</taxon>
        <taxon>Chordata</taxon>
        <taxon>Craniata</taxon>
        <taxon>Vertebrata</taxon>
        <taxon>Euteleostomi</taxon>
        <taxon>Lepidosauria</taxon>
        <taxon>Squamata</taxon>
        <taxon>Bifurcata</taxon>
        <taxon>Unidentata</taxon>
        <taxon>Episquamata</taxon>
        <taxon>Toxicofera</taxon>
        <taxon>Serpentes</taxon>
        <taxon>Colubroidea</taxon>
        <taxon>Elapidae</taxon>
        <taxon>Elapinae</taxon>
        <taxon>Naja</taxon>
    </lineage>
</organism>
<dbReference type="InterPro" id="IPR036880">
    <property type="entry name" value="Kunitz_BPTI_sf"/>
</dbReference>
<comment type="subcellular location">
    <subcellularLocation>
        <location evidence="1">Secreted</location>
    </subcellularLocation>
</comment>
<dbReference type="CDD" id="cd00109">
    <property type="entry name" value="Kunitz-type"/>
    <property type="match status" value="2"/>
</dbReference>
<dbReference type="Proteomes" id="UP000694559">
    <property type="component" value="Unplaced"/>
</dbReference>